<dbReference type="PANTHER" id="PTHR19211:SF14">
    <property type="entry name" value="ATP-BINDING CASSETTE SUB-FAMILY F MEMBER 1"/>
    <property type="match status" value="1"/>
</dbReference>
<dbReference type="SUPFAM" id="SSF52540">
    <property type="entry name" value="P-loop containing nucleoside triphosphate hydrolases"/>
    <property type="match status" value="2"/>
</dbReference>
<dbReference type="Proteomes" id="UP001595548">
    <property type="component" value="Unassembled WGS sequence"/>
</dbReference>
<dbReference type="Pfam" id="PF16326">
    <property type="entry name" value="ABC_tran_CTD"/>
    <property type="match status" value="1"/>
</dbReference>
<dbReference type="PANTHER" id="PTHR19211">
    <property type="entry name" value="ATP-BINDING TRANSPORT PROTEIN-RELATED"/>
    <property type="match status" value="1"/>
</dbReference>
<name>A0ABV7HRL5_9GAMM</name>
<feature type="region of interest" description="Disordered" evidence="4">
    <location>
        <begin position="525"/>
        <end position="559"/>
    </location>
</feature>
<evidence type="ECO:0000256" key="1">
    <source>
        <dbReference type="ARBA" id="ARBA00022737"/>
    </source>
</evidence>
<dbReference type="EMBL" id="JBHRTL010000004">
    <property type="protein sequence ID" value="MFC3154252.1"/>
    <property type="molecule type" value="Genomic_DNA"/>
</dbReference>
<feature type="domain" description="ABC transporter" evidence="5">
    <location>
        <begin position="311"/>
        <end position="525"/>
    </location>
</feature>
<dbReference type="SMART" id="SM00382">
    <property type="entry name" value="AAA"/>
    <property type="match status" value="2"/>
</dbReference>
<dbReference type="RefSeq" id="WP_382414408.1">
    <property type="nucleotide sequence ID" value="NZ_AP031500.1"/>
</dbReference>
<keyword evidence="7" id="KW-1185">Reference proteome</keyword>
<keyword evidence="1" id="KW-0677">Repeat</keyword>
<protein>
    <submittedName>
        <fullName evidence="6">ATP-binding cassette domain-containing protein</fullName>
    </submittedName>
</protein>
<reference evidence="7" key="1">
    <citation type="journal article" date="2019" name="Int. J. Syst. Evol. Microbiol.">
        <title>The Global Catalogue of Microorganisms (GCM) 10K type strain sequencing project: providing services to taxonomists for standard genome sequencing and annotation.</title>
        <authorList>
            <consortium name="The Broad Institute Genomics Platform"/>
            <consortium name="The Broad Institute Genome Sequencing Center for Infectious Disease"/>
            <person name="Wu L."/>
            <person name="Ma J."/>
        </authorList>
    </citation>
    <scope>NUCLEOTIDE SEQUENCE [LARGE SCALE GENOMIC DNA]</scope>
    <source>
        <strain evidence="7">KCTC 52141</strain>
    </source>
</reference>
<keyword evidence="3 6" id="KW-0067">ATP-binding</keyword>
<dbReference type="CDD" id="cd14686">
    <property type="entry name" value="bZIP"/>
    <property type="match status" value="1"/>
</dbReference>
<evidence type="ECO:0000259" key="5">
    <source>
        <dbReference type="PROSITE" id="PS50893"/>
    </source>
</evidence>
<dbReference type="Pfam" id="PF12848">
    <property type="entry name" value="ABC_tran_Xtn"/>
    <property type="match status" value="1"/>
</dbReference>
<dbReference type="InterPro" id="IPR050611">
    <property type="entry name" value="ABCF"/>
</dbReference>
<dbReference type="PROSITE" id="PS00211">
    <property type="entry name" value="ABC_TRANSPORTER_1"/>
    <property type="match status" value="1"/>
</dbReference>
<dbReference type="InterPro" id="IPR032524">
    <property type="entry name" value="ABC_tran_C"/>
</dbReference>
<dbReference type="InterPro" id="IPR032781">
    <property type="entry name" value="ABC_tran_Xtn"/>
</dbReference>
<feature type="compositionally biased region" description="Basic and acidic residues" evidence="4">
    <location>
        <begin position="525"/>
        <end position="558"/>
    </location>
</feature>
<proteinExistence type="predicted"/>
<comment type="caution">
    <text evidence="6">The sequence shown here is derived from an EMBL/GenBank/DDBJ whole genome shotgun (WGS) entry which is preliminary data.</text>
</comment>
<dbReference type="InterPro" id="IPR003593">
    <property type="entry name" value="AAA+_ATPase"/>
</dbReference>
<dbReference type="InterPro" id="IPR027417">
    <property type="entry name" value="P-loop_NTPase"/>
</dbReference>
<evidence type="ECO:0000313" key="6">
    <source>
        <dbReference type="EMBL" id="MFC3154252.1"/>
    </source>
</evidence>
<dbReference type="InterPro" id="IPR017871">
    <property type="entry name" value="ABC_transporter-like_CS"/>
</dbReference>
<evidence type="ECO:0000256" key="3">
    <source>
        <dbReference type="ARBA" id="ARBA00022840"/>
    </source>
</evidence>
<organism evidence="6 7">
    <name type="scientific">Gilvimarinus japonicus</name>
    <dbReference type="NCBI Taxonomy" id="1796469"/>
    <lineage>
        <taxon>Bacteria</taxon>
        <taxon>Pseudomonadati</taxon>
        <taxon>Pseudomonadota</taxon>
        <taxon>Gammaproteobacteria</taxon>
        <taxon>Cellvibrionales</taxon>
        <taxon>Cellvibrionaceae</taxon>
        <taxon>Gilvimarinus</taxon>
    </lineage>
</organism>
<dbReference type="CDD" id="cd03221">
    <property type="entry name" value="ABCF_EF-3"/>
    <property type="match status" value="2"/>
</dbReference>
<accession>A0ABV7HRL5</accession>
<evidence type="ECO:0000256" key="4">
    <source>
        <dbReference type="SAM" id="MobiDB-lite"/>
    </source>
</evidence>
<dbReference type="InterPro" id="IPR003439">
    <property type="entry name" value="ABC_transporter-like_ATP-bd"/>
</dbReference>
<dbReference type="Gene3D" id="3.40.50.300">
    <property type="entry name" value="P-loop containing nucleotide triphosphate hydrolases"/>
    <property type="match status" value="2"/>
</dbReference>
<dbReference type="GO" id="GO:0005524">
    <property type="term" value="F:ATP binding"/>
    <property type="evidence" value="ECO:0007669"/>
    <property type="project" value="UniProtKB-KW"/>
</dbReference>
<evidence type="ECO:0000313" key="7">
    <source>
        <dbReference type="Proteomes" id="UP001595548"/>
    </source>
</evidence>
<dbReference type="Pfam" id="PF00005">
    <property type="entry name" value="ABC_tran"/>
    <property type="match status" value="2"/>
</dbReference>
<gene>
    <name evidence="6" type="ORF">ACFOEB_03485</name>
</gene>
<sequence length="632" mass="71055">MITLQQISLQRGPKFLLTETDLAIFPGQKIGLIGANGCGKSSLFKLLLGQLSADTGSVSLPSDWRLAHMAQEVSDTQRTALEYVLDGDEALRELEAEIEHAGDDGEKLAHLFGAMEQIDAYTAPARAAQLLSGLGFTGNELERPVSAFSGGWRIRLNLARALMCPSDLLLLDEPTNHLDLDATLWLEQWLQRYAGTLLIISHDRDFLDNVVERIVSIESSKLVGYSGNYSAYERQRAERLSQQQAEFTKQQERIAHIEDYIRRFRAKATKAKQAQSRIKQLERMETIAPAHVDSPFSFTFTASEKVSDPLIVLREMTIGYPERQILGGVDINIAPATRIGLLGPNGAGKSSLIKTLAGTLAPLTGERVTGEHFKLGYFAQHQLEALDMNASPALHIQRISPKAREQEIRNFLGSFDFIGDRAFEPINHFSGGEKARLALALIAWQKPNVLLLDEPTNHLDLEMRQALTMALQDFAGAVIVVSHDRHLLRNTVDEWLLVADGTVEEFDGELDDYYRWLLERKTRSNKTDNEPAEIAETKPAQDKKAQRQEAAAKREARKPLANRIKKLESELEKLQKQNTALETELADTSLYDDEHKDRLQELLQKQSDMQRQLDDCEEQWLEAQAELEELED</sequence>
<evidence type="ECO:0000256" key="2">
    <source>
        <dbReference type="ARBA" id="ARBA00022741"/>
    </source>
</evidence>
<dbReference type="PROSITE" id="PS50893">
    <property type="entry name" value="ABC_TRANSPORTER_2"/>
    <property type="match status" value="2"/>
</dbReference>
<feature type="domain" description="ABC transporter" evidence="5">
    <location>
        <begin position="2"/>
        <end position="244"/>
    </location>
</feature>
<keyword evidence="2" id="KW-0547">Nucleotide-binding</keyword>